<dbReference type="Proteomes" id="UP000319578">
    <property type="component" value="Unassembled WGS sequence"/>
</dbReference>
<gene>
    <name evidence="3" type="ORF">ADS79_13935</name>
    <name evidence="2" type="ORF">BRE01_62250</name>
</gene>
<reference evidence="2 5" key="3">
    <citation type="submission" date="2019-06" db="EMBL/GenBank/DDBJ databases">
        <title>Whole genome shotgun sequence of Brevibacillus reuszeri NBRC 15719.</title>
        <authorList>
            <person name="Hosoyama A."/>
            <person name="Uohara A."/>
            <person name="Ohji S."/>
            <person name="Ichikawa N."/>
        </authorList>
    </citation>
    <scope>NUCLEOTIDE SEQUENCE [LARGE SCALE GENOMIC DNA]</scope>
    <source>
        <strain evidence="2 5">NBRC 15719</strain>
    </source>
</reference>
<name>A0A0K9YWC4_9BACL</name>
<reference evidence="4" key="1">
    <citation type="submission" date="2015-07" db="EMBL/GenBank/DDBJ databases">
        <title>Genome sequencing project for genomic taxonomy and phylogenomics of Bacillus-like bacteria.</title>
        <authorList>
            <person name="Liu B."/>
            <person name="Wang J."/>
            <person name="Zhu Y."/>
            <person name="Liu G."/>
            <person name="Chen Q."/>
            <person name="Chen Z."/>
            <person name="Lan J."/>
            <person name="Che J."/>
            <person name="Ge C."/>
            <person name="Shi H."/>
            <person name="Pan Z."/>
            <person name="Liu X."/>
        </authorList>
    </citation>
    <scope>NUCLEOTIDE SEQUENCE [LARGE SCALE GENOMIC DNA]</scope>
    <source>
        <strain evidence="4">DSM 9887</strain>
    </source>
</reference>
<sequence>MARTTEAKTSKKSTEYKTCIKCNKEKTLKYKFYSTVSDLYPDKKYPVCKDCIVARLPPANPDSLEYIEKVRSILADLNKPFLTQIWLVSIEESNETKKDLFGIYMKNLALNSKDLTFKDSDHTSLSQSTEFDDVPISESVSDETDFKNDDIELTPEDMQSQKDTVRLLGYDPFAGYSKLDRKFLYAELIPYLDEDTLEDQYKISIIIQILNNNNQIRKIDLLINNLSSDEKKFLSNSGDIKQIIESNDKLSKENAIAIKHRGDKKAGRSTLGYLMKDLRELGFENAEEDYYDMKKAYGMQITADISNKSILSQLNFDEKDLEDMLKEQRDLLLNYQDKIMELEEKLRLANEQILELKKNGSDSQ</sequence>
<dbReference type="EMBL" id="LGIQ01000007">
    <property type="protein sequence ID" value="KNB72922.1"/>
    <property type="molecule type" value="Genomic_DNA"/>
</dbReference>
<dbReference type="EMBL" id="BJON01000031">
    <property type="protein sequence ID" value="GED72523.1"/>
    <property type="molecule type" value="Genomic_DNA"/>
</dbReference>
<dbReference type="STRING" id="54915.ADS79_13935"/>
<reference evidence="3" key="2">
    <citation type="submission" date="2015-07" db="EMBL/GenBank/DDBJ databases">
        <title>MeaNS - Measles Nucleotide Surveillance Program.</title>
        <authorList>
            <person name="Tran T."/>
            <person name="Druce J."/>
        </authorList>
    </citation>
    <scope>NUCLEOTIDE SEQUENCE</scope>
    <source>
        <strain evidence="3">DSM 9887</strain>
    </source>
</reference>
<dbReference type="AlphaFoldDB" id="A0A0K9YWC4"/>
<protein>
    <submittedName>
        <fullName evidence="3">Uncharacterized protein</fullName>
    </submittedName>
</protein>
<dbReference type="PATRIC" id="fig|54915.3.peg.1798"/>
<evidence type="ECO:0000313" key="4">
    <source>
        <dbReference type="Proteomes" id="UP000036834"/>
    </source>
</evidence>
<comment type="caution">
    <text evidence="3">The sequence shown here is derived from an EMBL/GenBank/DDBJ whole genome shotgun (WGS) entry which is preliminary data.</text>
</comment>
<dbReference type="RefSeq" id="WP_049738971.1">
    <property type="nucleotide sequence ID" value="NZ_BJON01000031.1"/>
</dbReference>
<dbReference type="Proteomes" id="UP000036834">
    <property type="component" value="Unassembled WGS sequence"/>
</dbReference>
<evidence type="ECO:0000313" key="3">
    <source>
        <dbReference type="EMBL" id="KNB72922.1"/>
    </source>
</evidence>
<proteinExistence type="predicted"/>
<organism evidence="3 4">
    <name type="scientific">Brevibacillus reuszeri</name>
    <dbReference type="NCBI Taxonomy" id="54915"/>
    <lineage>
        <taxon>Bacteria</taxon>
        <taxon>Bacillati</taxon>
        <taxon>Bacillota</taxon>
        <taxon>Bacilli</taxon>
        <taxon>Bacillales</taxon>
        <taxon>Paenibacillaceae</taxon>
        <taxon>Brevibacillus</taxon>
    </lineage>
</organism>
<keyword evidence="5" id="KW-1185">Reference proteome</keyword>
<feature type="coiled-coil region" evidence="1">
    <location>
        <begin position="318"/>
        <end position="359"/>
    </location>
</feature>
<evidence type="ECO:0000313" key="5">
    <source>
        <dbReference type="Proteomes" id="UP000319578"/>
    </source>
</evidence>
<keyword evidence="1" id="KW-0175">Coiled coil</keyword>
<evidence type="ECO:0000313" key="2">
    <source>
        <dbReference type="EMBL" id="GED72523.1"/>
    </source>
</evidence>
<dbReference type="OrthoDB" id="1864014at2"/>
<evidence type="ECO:0000256" key="1">
    <source>
        <dbReference type="SAM" id="Coils"/>
    </source>
</evidence>
<accession>A0A0K9YWC4</accession>